<evidence type="ECO:0000259" key="8">
    <source>
        <dbReference type="PROSITE" id="PS50975"/>
    </source>
</evidence>
<dbReference type="Pfam" id="PF02785">
    <property type="entry name" value="Biotin_carb_C"/>
    <property type="match status" value="1"/>
</dbReference>
<dbReference type="PROSITE" id="PS50975">
    <property type="entry name" value="ATP_GRASP"/>
    <property type="match status" value="1"/>
</dbReference>
<evidence type="ECO:0000256" key="4">
    <source>
        <dbReference type="ARBA" id="ARBA00022840"/>
    </source>
</evidence>
<dbReference type="PANTHER" id="PTHR18866">
    <property type="entry name" value="CARBOXYLASE:PYRUVATE/ACETYL-COA/PROPIONYL-COA CARBOXYLASE"/>
    <property type="match status" value="1"/>
</dbReference>
<evidence type="ECO:0000259" key="7">
    <source>
        <dbReference type="PROSITE" id="PS50968"/>
    </source>
</evidence>
<dbReference type="PROSITE" id="PS50968">
    <property type="entry name" value="BIOTINYL_LIPOYL"/>
    <property type="match status" value="1"/>
</dbReference>
<evidence type="ECO:0000256" key="6">
    <source>
        <dbReference type="PROSITE-ProRule" id="PRU00409"/>
    </source>
</evidence>
<evidence type="ECO:0000313" key="10">
    <source>
        <dbReference type="EMBL" id="CAE0407845.1"/>
    </source>
</evidence>
<evidence type="ECO:0000259" key="9">
    <source>
        <dbReference type="PROSITE" id="PS50979"/>
    </source>
</evidence>
<dbReference type="InterPro" id="IPR005481">
    <property type="entry name" value="BC-like_N"/>
</dbReference>
<dbReference type="GO" id="GO:0046872">
    <property type="term" value="F:metal ion binding"/>
    <property type="evidence" value="ECO:0007669"/>
    <property type="project" value="InterPro"/>
</dbReference>
<dbReference type="SUPFAM" id="SSF52440">
    <property type="entry name" value="PreATP-grasp domain"/>
    <property type="match status" value="1"/>
</dbReference>
<keyword evidence="2" id="KW-0436">Ligase</keyword>
<dbReference type="PROSITE" id="PS50979">
    <property type="entry name" value="BC"/>
    <property type="match status" value="1"/>
</dbReference>
<dbReference type="PROSITE" id="PS00188">
    <property type="entry name" value="BIOTIN"/>
    <property type="match status" value="1"/>
</dbReference>
<name>A0A7S3L2G0_9STRA</name>
<dbReference type="InterPro" id="IPR011761">
    <property type="entry name" value="ATP-grasp"/>
</dbReference>
<comment type="cofactor">
    <cofactor evidence="1">
        <name>biotin</name>
        <dbReference type="ChEBI" id="CHEBI:57586"/>
    </cofactor>
</comment>
<dbReference type="Gene3D" id="3.30.470.20">
    <property type="entry name" value="ATP-grasp fold, B domain"/>
    <property type="match status" value="1"/>
</dbReference>
<dbReference type="Pfam" id="PF02786">
    <property type="entry name" value="CPSase_L_D2"/>
    <property type="match status" value="1"/>
</dbReference>
<dbReference type="InterPro" id="IPR005479">
    <property type="entry name" value="CPAse_ATP-bd"/>
</dbReference>
<dbReference type="Gene3D" id="2.40.50.100">
    <property type="match status" value="1"/>
</dbReference>
<organism evidence="10">
    <name type="scientific">Amphora coffeiformis</name>
    <dbReference type="NCBI Taxonomy" id="265554"/>
    <lineage>
        <taxon>Eukaryota</taxon>
        <taxon>Sar</taxon>
        <taxon>Stramenopiles</taxon>
        <taxon>Ochrophyta</taxon>
        <taxon>Bacillariophyta</taxon>
        <taxon>Bacillariophyceae</taxon>
        <taxon>Bacillariophycidae</taxon>
        <taxon>Thalassiophysales</taxon>
        <taxon>Catenulaceae</taxon>
        <taxon>Amphora</taxon>
    </lineage>
</organism>
<dbReference type="InterPro" id="IPR005482">
    <property type="entry name" value="Biotin_COase_C"/>
</dbReference>
<evidence type="ECO:0000256" key="1">
    <source>
        <dbReference type="ARBA" id="ARBA00001953"/>
    </source>
</evidence>
<dbReference type="GO" id="GO:0005524">
    <property type="term" value="F:ATP binding"/>
    <property type="evidence" value="ECO:0007669"/>
    <property type="project" value="UniProtKB-UniRule"/>
</dbReference>
<feature type="domain" description="Lipoyl-binding" evidence="7">
    <location>
        <begin position="663"/>
        <end position="742"/>
    </location>
</feature>
<dbReference type="PANTHER" id="PTHR18866:SF33">
    <property type="entry name" value="METHYLCROTONOYL-COA CARBOXYLASE SUBUNIT ALPHA, MITOCHONDRIAL-RELATED"/>
    <property type="match status" value="1"/>
</dbReference>
<dbReference type="InterPro" id="IPR001882">
    <property type="entry name" value="Biotin_BS"/>
</dbReference>
<proteinExistence type="predicted"/>
<feature type="domain" description="ATP-grasp" evidence="8">
    <location>
        <begin position="156"/>
        <end position="364"/>
    </location>
</feature>
<sequence>MRLAWIRLRGPASTRQGGRYFTSTISTKLESRPPNISKVLVANRGEIACRVIRTCQRFKIPTVALYSVADGTEALHARMADEAFLIGDGPSPQESYLRQDEVLRICQENGVHAIHPGYGFLSENFSFAQRAAAAGHVFIGPPASAMKAMGSKSESKAIMEAAGVPTTPGYYENETSSTNNNAKQDSELLRQKANEIGFPVLIKAVSGGGGKGMRLVFHDKEFLEMLESCHREAAASFGDDRVLLEKYLVRPRHVEVQIVADQHGNVVSLHERDCSLQRRHQKIIEEAPASDLDPALREQLGEMGRKAAQAVGYVNAGTVEFLLDTQNPGNFYFCEMNTRLQVEHPITEEITGIDLVEWQLRVASGEQLPITDSSQIPCRGHAFEARIYAENPARGFLPATGKVWHHGPPAPLNTGLSEDQIRVDTCIQSGLDVSVYYDPMISKLIVHGENRREALQKLVGALKNYQIAGVPSNVDFLIKCAEHPVFGAAGAINTGFLEDFAEDVKMLEREIPPPMAQAVGACAAMLHLERRRGNISFAKSPWSSHQGSWRMGGRAGRATRILHLADAASECKINCTSNPDGSFDVHVGDSSSYDGGEDQTTYHVTGEFGTDTSMEVIINRTKRIRVTTALKEDQDVIHICMWPEQLPDYMWEVKLKHPYAPSTADALVALAGEGSVKAPMPGRISRIEKQVGQPVAKGDVVIVMEAMKMEHSIRAPVPGLVSDIRFKVGDIVGDGAVLLTVGNHDENEQAA</sequence>
<dbReference type="AlphaFoldDB" id="A0A7S3L2G0"/>
<dbReference type="InterPro" id="IPR050856">
    <property type="entry name" value="Biotin_carboxylase_complex"/>
</dbReference>
<dbReference type="SUPFAM" id="SSF51230">
    <property type="entry name" value="Single hybrid motif"/>
    <property type="match status" value="1"/>
</dbReference>
<dbReference type="GO" id="GO:0005739">
    <property type="term" value="C:mitochondrion"/>
    <property type="evidence" value="ECO:0007669"/>
    <property type="project" value="TreeGrafter"/>
</dbReference>
<dbReference type="EMBL" id="HBIM01006626">
    <property type="protein sequence ID" value="CAE0407845.1"/>
    <property type="molecule type" value="Transcribed_RNA"/>
</dbReference>
<dbReference type="SUPFAM" id="SSF51246">
    <property type="entry name" value="Rudiment single hybrid motif"/>
    <property type="match status" value="1"/>
</dbReference>
<dbReference type="SUPFAM" id="SSF56059">
    <property type="entry name" value="Glutathione synthetase ATP-binding domain-like"/>
    <property type="match status" value="1"/>
</dbReference>
<dbReference type="InterPro" id="IPR011054">
    <property type="entry name" value="Rudment_hybrid_motif"/>
</dbReference>
<dbReference type="Pfam" id="PF00364">
    <property type="entry name" value="Biotin_lipoyl"/>
    <property type="match status" value="1"/>
</dbReference>
<evidence type="ECO:0000256" key="3">
    <source>
        <dbReference type="ARBA" id="ARBA00022741"/>
    </source>
</evidence>
<keyword evidence="4 6" id="KW-0067">ATP-binding</keyword>
<accession>A0A7S3L2G0</accession>
<reference evidence="10" key="1">
    <citation type="submission" date="2021-01" db="EMBL/GenBank/DDBJ databases">
        <authorList>
            <person name="Corre E."/>
            <person name="Pelletier E."/>
            <person name="Niang G."/>
            <person name="Scheremetjew M."/>
            <person name="Finn R."/>
            <person name="Kale V."/>
            <person name="Holt S."/>
            <person name="Cochrane G."/>
            <person name="Meng A."/>
            <person name="Brown T."/>
            <person name="Cohen L."/>
        </authorList>
    </citation>
    <scope>NUCLEOTIDE SEQUENCE</scope>
    <source>
        <strain evidence="10">CCMP127</strain>
    </source>
</reference>
<dbReference type="Pfam" id="PF00289">
    <property type="entry name" value="Biotin_carb_N"/>
    <property type="match status" value="1"/>
</dbReference>
<dbReference type="FunFam" id="3.30.1490.20:FF:000003">
    <property type="entry name" value="acetyl-CoA carboxylase isoform X1"/>
    <property type="match status" value="1"/>
</dbReference>
<keyword evidence="3 6" id="KW-0547">Nucleotide-binding</keyword>
<feature type="domain" description="Biotin carboxylation" evidence="9">
    <location>
        <begin position="35"/>
        <end position="502"/>
    </location>
</feature>
<dbReference type="InterPro" id="IPR011053">
    <property type="entry name" value="Single_hybrid_motif"/>
</dbReference>
<dbReference type="InterPro" id="IPR011764">
    <property type="entry name" value="Biotin_carboxylation_dom"/>
</dbReference>
<protein>
    <submittedName>
        <fullName evidence="10">Uncharacterized protein</fullName>
    </submittedName>
</protein>
<evidence type="ECO:0000256" key="5">
    <source>
        <dbReference type="ARBA" id="ARBA00023267"/>
    </source>
</evidence>
<dbReference type="CDD" id="cd06850">
    <property type="entry name" value="biotinyl_domain"/>
    <property type="match status" value="1"/>
</dbReference>
<keyword evidence="5" id="KW-0092">Biotin</keyword>
<evidence type="ECO:0000256" key="2">
    <source>
        <dbReference type="ARBA" id="ARBA00022598"/>
    </source>
</evidence>
<dbReference type="GO" id="GO:0004485">
    <property type="term" value="F:methylcrotonoyl-CoA carboxylase activity"/>
    <property type="evidence" value="ECO:0007669"/>
    <property type="project" value="TreeGrafter"/>
</dbReference>
<dbReference type="FunFam" id="3.30.470.20:FF:000028">
    <property type="entry name" value="Methylcrotonoyl-CoA carboxylase subunit alpha, mitochondrial"/>
    <property type="match status" value="1"/>
</dbReference>
<dbReference type="SMART" id="SM00878">
    <property type="entry name" value="Biotin_carb_C"/>
    <property type="match status" value="1"/>
</dbReference>
<dbReference type="InterPro" id="IPR000089">
    <property type="entry name" value="Biotin_lipoyl"/>
</dbReference>
<dbReference type="InterPro" id="IPR016185">
    <property type="entry name" value="PreATP-grasp_dom_sf"/>
</dbReference>
<gene>
    <name evidence="10" type="ORF">ACOF00016_LOCUS5632</name>
</gene>